<feature type="signal peptide" evidence="1">
    <location>
        <begin position="1"/>
        <end position="18"/>
    </location>
</feature>
<dbReference type="Proteomes" id="UP000319209">
    <property type="component" value="Chromosome"/>
</dbReference>
<accession>A0A516GLR7</accession>
<dbReference type="EMBL" id="CP041637">
    <property type="protein sequence ID" value="QDO92462.1"/>
    <property type="molecule type" value="Genomic_DNA"/>
</dbReference>
<evidence type="ECO:0000256" key="1">
    <source>
        <dbReference type="SAM" id="SignalP"/>
    </source>
</evidence>
<gene>
    <name evidence="2" type="ORF">FNB79_00150</name>
</gene>
<dbReference type="Pfam" id="PF13852">
    <property type="entry name" value="DUF4197"/>
    <property type="match status" value="1"/>
</dbReference>
<dbReference type="AlphaFoldDB" id="A0A516GLR7"/>
<protein>
    <submittedName>
        <fullName evidence="2">DUF4197 domain-containing protein</fullName>
    </submittedName>
</protein>
<sequence length="256" mass="27649">MKHIIIAACLLLSLGTSAQTLSELANSVKNSITKSSSDNSSNSSSTSTSALSTLLSDTDIASGLKEALNLGIEEQVEKLTQTDGFYKNELVKIVMPSELQKVDTALRSIGLGDLADEGIKALNRAAEDAVKEATPIFVDAVKDITFDDAKTILLGEDNAATTYLTSKTQTALYDKFNPVINESFSKVGADKIWNTLISKYNSMPFVSQVNPDLTDYVTTEALEGVYTMIAVEEKEIRNSTAARSTDLLQSVFKLQD</sequence>
<keyword evidence="1" id="KW-0732">Signal</keyword>
<evidence type="ECO:0000313" key="2">
    <source>
        <dbReference type="EMBL" id="QDO92462.1"/>
    </source>
</evidence>
<proteinExistence type="predicted"/>
<dbReference type="InterPro" id="IPR025245">
    <property type="entry name" value="DUF4197"/>
</dbReference>
<organism evidence="2 3">
    <name type="scientific">Formosa sediminum</name>
    <dbReference type="NCBI Taxonomy" id="2594004"/>
    <lineage>
        <taxon>Bacteria</taxon>
        <taxon>Pseudomonadati</taxon>
        <taxon>Bacteroidota</taxon>
        <taxon>Flavobacteriia</taxon>
        <taxon>Flavobacteriales</taxon>
        <taxon>Flavobacteriaceae</taxon>
        <taxon>Formosa</taxon>
    </lineage>
</organism>
<dbReference type="RefSeq" id="WP_143379374.1">
    <property type="nucleotide sequence ID" value="NZ_CP041637.1"/>
</dbReference>
<dbReference type="OrthoDB" id="5292580at2"/>
<dbReference type="KEGG" id="fop:FNB79_00150"/>
<keyword evidence="3" id="KW-1185">Reference proteome</keyword>
<reference evidence="2 3" key="1">
    <citation type="submission" date="2019-07" db="EMBL/GenBank/DDBJ databases">
        <title>Genome sequencing for Formosa sp. PS13.</title>
        <authorList>
            <person name="Park S.-J."/>
        </authorList>
    </citation>
    <scope>NUCLEOTIDE SEQUENCE [LARGE SCALE GENOMIC DNA]</scope>
    <source>
        <strain evidence="2 3">PS13</strain>
    </source>
</reference>
<name>A0A516GLR7_9FLAO</name>
<feature type="chain" id="PRO_5022058309" evidence="1">
    <location>
        <begin position="19"/>
        <end position="256"/>
    </location>
</feature>
<evidence type="ECO:0000313" key="3">
    <source>
        <dbReference type="Proteomes" id="UP000319209"/>
    </source>
</evidence>